<accession>S9QWE9</accession>
<dbReference type="Proteomes" id="UP000015347">
    <property type="component" value="Unassembled WGS sequence"/>
</dbReference>
<dbReference type="RefSeq" id="WP_020042358.1">
    <property type="nucleotide sequence ID" value="NZ_KE557274.1"/>
</dbReference>
<keyword evidence="2" id="KW-0479">Metal-binding</keyword>
<keyword evidence="5 6" id="KW-0482">Metalloprotease</keyword>
<dbReference type="PROSITE" id="PS51257">
    <property type="entry name" value="PROKAR_LIPOPROTEIN"/>
    <property type="match status" value="1"/>
</dbReference>
<evidence type="ECO:0000256" key="4">
    <source>
        <dbReference type="ARBA" id="ARBA00022833"/>
    </source>
</evidence>
<organism evidence="9 10">
    <name type="scientific">Salipiger mucosus DSM 16094</name>
    <dbReference type="NCBI Taxonomy" id="1123237"/>
    <lineage>
        <taxon>Bacteria</taxon>
        <taxon>Pseudomonadati</taxon>
        <taxon>Pseudomonadota</taxon>
        <taxon>Alphaproteobacteria</taxon>
        <taxon>Rhodobacterales</taxon>
        <taxon>Roseobacteraceae</taxon>
        <taxon>Salipiger</taxon>
    </lineage>
</organism>
<dbReference type="Pfam" id="PF01435">
    <property type="entry name" value="Peptidase_M48"/>
    <property type="match status" value="1"/>
</dbReference>
<keyword evidence="7" id="KW-0732">Signal</keyword>
<dbReference type="eggNOG" id="COG0501">
    <property type="taxonomic scope" value="Bacteria"/>
</dbReference>
<keyword evidence="1 6" id="KW-0645">Protease</keyword>
<dbReference type="GO" id="GO:0004222">
    <property type="term" value="F:metalloendopeptidase activity"/>
    <property type="evidence" value="ECO:0007669"/>
    <property type="project" value="InterPro"/>
</dbReference>
<evidence type="ECO:0000256" key="6">
    <source>
        <dbReference type="RuleBase" id="RU003983"/>
    </source>
</evidence>
<gene>
    <name evidence="9" type="ORF">Salmuc_01702</name>
</gene>
<evidence type="ECO:0000256" key="1">
    <source>
        <dbReference type="ARBA" id="ARBA00022670"/>
    </source>
</evidence>
<dbReference type="Gene3D" id="3.30.2010.10">
    <property type="entry name" value="Metalloproteases ('zincins'), catalytic domain"/>
    <property type="match status" value="1"/>
</dbReference>
<dbReference type="PANTHER" id="PTHR22726:SF1">
    <property type="entry name" value="METALLOENDOPEPTIDASE OMA1, MITOCHONDRIAL"/>
    <property type="match status" value="1"/>
</dbReference>
<evidence type="ECO:0000256" key="3">
    <source>
        <dbReference type="ARBA" id="ARBA00022801"/>
    </source>
</evidence>
<evidence type="ECO:0000256" key="7">
    <source>
        <dbReference type="SAM" id="SignalP"/>
    </source>
</evidence>
<sequence length="293" mass="31613">MNLSILKKSGPGVIAAFALGLLAACGTTYDLPEASEGHASAAQAMFAEEQNPATAKSGRKLSGTLSTRQFRRVVSRVEPVAERFCRQETAEQENFNCDILIRIDRSFPGKNAYQTYDDAGRPVVAFTPAMIQDARNPDELAFVLGHEMGHHIGQHQHKQQQQAMAGALIMGAMTAYGQAQANAANPYRYRGGEQRALQNSMDAGAGIGKMAYSQTYELESDVIGTAITRAAGYDPVKGARFFARPEEKRLGNGALSFWGTHPPDEKRLATVLATMESIEATGGLARKKTSDGQ</sequence>
<dbReference type="EMBL" id="APVH01000013">
    <property type="protein sequence ID" value="EPX83927.1"/>
    <property type="molecule type" value="Genomic_DNA"/>
</dbReference>
<evidence type="ECO:0000259" key="8">
    <source>
        <dbReference type="Pfam" id="PF01435"/>
    </source>
</evidence>
<dbReference type="HOGENOM" id="CLU_068663_0_0_5"/>
<comment type="caution">
    <text evidence="9">The sequence shown here is derived from an EMBL/GenBank/DDBJ whole genome shotgun (WGS) entry which is preliminary data.</text>
</comment>
<evidence type="ECO:0000256" key="2">
    <source>
        <dbReference type="ARBA" id="ARBA00022723"/>
    </source>
</evidence>
<dbReference type="STRING" id="1123237.Salmuc_01702"/>
<dbReference type="GO" id="GO:0046872">
    <property type="term" value="F:metal ion binding"/>
    <property type="evidence" value="ECO:0007669"/>
    <property type="project" value="UniProtKB-KW"/>
</dbReference>
<dbReference type="OrthoDB" id="7338723at2"/>
<evidence type="ECO:0000313" key="10">
    <source>
        <dbReference type="Proteomes" id="UP000015347"/>
    </source>
</evidence>
<dbReference type="InterPro" id="IPR001915">
    <property type="entry name" value="Peptidase_M48"/>
</dbReference>
<dbReference type="AlphaFoldDB" id="S9QWE9"/>
<dbReference type="GO" id="GO:0016020">
    <property type="term" value="C:membrane"/>
    <property type="evidence" value="ECO:0007669"/>
    <property type="project" value="TreeGrafter"/>
</dbReference>
<keyword evidence="3 6" id="KW-0378">Hydrolase</keyword>
<proteinExistence type="inferred from homology"/>
<reference evidence="10" key="1">
    <citation type="journal article" date="2014" name="Stand. Genomic Sci.">
        <title>Genome sequence of the exopolysaccharide-producing Salipiger mucosus type strain (DSM 16094(T)), a moderately halophilic member of the Roseobacter clade.</title>
        <authorList>
            <person name="Riedel T."/>
            <person name="Spring S."/>
            <person name="Fiebig A."/>
            <person name="Petersen J."/>
            <person name="Kyrpides N.C."/>
            <person name="Goker M."/>
            <person name="Klenk H.P."/>
        </authorList>
    </citation>
    <scope>NUCLEOTIDE SEQUENCE [LARGE SCALE GENOMIC DNA]</scope>
    <source>
        <strain evidence="10">DSM 16094</strain>
    </source>
</reference>
<comment type="cofactor">
    <cofactor evidence="6">
        <name>Zn(2+)</name>
        <dbReference type="ChEBI" id="CHEBI:29105"/>
    </cofactor>
    <text evidence="6">Binds 1 zinc ion per subunit.</text>
</comment>
<evidence type="ECO:0000256" key="5">
    <source>
        <dbReference type="ARBA" id="ARBA00023049"/>
    </source>
</evidence>
<protein>
    <submittedName>
        <fullName evidence="9">Peptidase, M48 family</fullName>
    </submittedName>
</protein>
<evidence type="ECO:0000313" key="9">
    <source>
        <dbReference type="EMBL" id="EPX83927.1"/>
    </source>
</evidence>
<keyword evidence="10" id="KW-1185">Reference proteome</keyword>
<feature type="domain" description="Peptidase M48" evidence="8">
    <location>
        <begin position="86"/>
        <end position="272"/>
    </location>
</feature>
<comment type="similarity">
    <text evidence="6">Belongs to the peptidase M48 family.</text>
</comment>
<feature type="signal peptide" evidence="7">
    <location>
        <begin position="1"/>
        <end position="23"/>
    </location>
</feature>
<feature type="chain" id="PRO_5004568211" evidence="7">
    <location>
        <begin position="24"/>
        <end position="293"/>
    </location>
</feature>
<dbReference type="InterPro" id="IPR051156">
    <property type="entry name" value="Mito/Outer_Membr_Metalloprot"/>
</dbReference>
<dbReference type="GO" id="GO:0051603">
    <property type="term" value="P:proteolysis involved in protein catabolic process"/>
    <property type="evidence" value="ECO:0007669"/>
    <property type="project" value="TreeGrafter"/>
</dbReference>
<keyword evidence="4 6" id="KW-0862">Zinc</keyword>
<dbReference type="PANTHER" id="PTHR22726">
    <property type="entry name" value="METALLOENDOPEPTIDASE OMA1"/>
    <property type="match status" value="1"/>
</dbReference>
<name>S9QWE9_9RHOB</name>